<dbReference type="Proteomes" id="UP000239895">
    <property type="component" value="Unassembled WGS sequence"/>
</dbReference>
<gene>
    <name evidence="1" type="ORF">BCL65_11538</name>
</gene>
<keyword evidence="2" id="KW-1185">Reference proteome</keyword>
<accession>A0ABX5E9S2</accession>
<dbReference type="RefSeq" id="WP_106269716.1">
    <property type="nucleotide sequence ID" value="NZ_PVTX01000015.1"/>
</dbReference>
<dbReference type="SUPFAM" id="SSF50475">
    <property type="entry name" value="FMN-binding split barrel"/>
    <property type="match status" value="1"/>
</dbReference>
<dbReference type="Gene3D" id="2.30.110.10">
    <property type="entry name" value="Electron Transport, Fmn-binding Protein, Chain A"/>
    <property type="match status" value="1"/>
</dbReference>
<sequence length="162" mass="17971">MTTDAPRTRQQRIADTLAMLRSPACDAWVASASSDDDGAAQPYLVPLSLVWWRERVVLALPASSRTARNVAASLSTRLALGHTRDVVLVDAVVEQTVPVADAQADLGERYAAQADWDPRTDPDGYVYLVLRPVRIQAWREVDEMRGRNLMRDGEWVESGPEL</sequence>
<proteinExistence type="predicted"/>
<organism evidence="1 2">
    <name type="scientific">Isoptericola halotolerans</name>
    <dbReference type="NCBI Taxonomy" id="300560"/>
    <lineage>
        <taxon>Bacteria</taxon>
        <taxon>Bacillati</taxon>
        <taxon>Actinomycetota</taxon>
        <taxon>Actinomycetes</taxon>
        <taxon>Micrococcales</taxon>
        <taxon>Promicromonosporaceae</taxon>
        <taxon>Isoptericola</taxon>
    </lineage>
</organism>
<reference evidence="1 2" key="1">
    <citation type="submission" date="2018-03" db="EMBL/GenBank/DDBJ databases">
        <title>Comparative analysis of microorganisms from saline springs in Andes Mountain Range, Colombia.</title>
        <authorList>
            <person name="Rubin E."/>
        </authorList>
    </citation>
    <scope>NUCLEOTIDE SEQUENCE [LARGE SCALE GENOMIC DNA]</scope>
    <source>
        <strain evidence="1 2">CG 23</strain>
    </source>
</reference>
<evidence type="ECO:0008006" key="3">
    <source>
        <dbReference type="Google" id="ProtNLM"/>
    </source>
</evidence>
<dbReference type="EMBL" id="PVTX01000015">
    <property type="protein sequence ID" value="PRZ03171.1"/>
    <property type="molecule type" value="Genomic_DNA"/>
</dbReference>
<evidence type="ECO:0000313" key="2">
    <source>
        <dbReference type="Proteomes" id="UP000239895"/>
    </source>
</evidence>
<comment type="caution">
    <text evidence="1">The sequence shown here is derived from an EMBL/GenBank/DDBJ whole genome shotgun (WGS) entry which is preliminary data.</text>
</comment>
<protein>
    <recommendedName>
        <fullName evidence="3">Pyridoxamine 5'-phosphate oxidase</fullName>
    </recommendedName>
</protein>
<evidence type="ECO:0000313" key="1">
    <source>
        <dbReference type="EMBL" id="PRZ03171.1"/>
    </source>
</evidence>
<name>A0ABX5E9S2_9MICO</name>
<dbReference type="InterPro" id="IPR012349">
    <property type="entry name" value="Split_barrel_FMN-bd"/>
</dbReference>